<dbReference type="Proteomes" id="UP000249890">
    <property type="component" value="Chromosome"/>
</dbReference>
<dbReference type="Pfam" id="PF26128">
    <property type="entry name" value="Gad2"/>
    <property type="match status" value="1"/>
</dbReference>
<dbReference type="EMBL" id="CP021780">
    <property type="protein sequence ID" value="ASA26383.1"/>
    <property type="molecule type" value="Genomic_DNA"/>
</dbReference>
<dbReference type="OrthoDB" id="2587566at2"/>
<gene>
    <name evidence="1" type="ORF">B9T62_18870</name>
</gene>
<accession>A0A2Z2KR54</accession>
<organism evidence="1 2">
    <name type="scientific">Paenibacillus donghaensis</name>
    <dbReference type="NCBI Taxonomy" id="414771"/>
    <lineage>
        <taxon>Bacteria</taxon>
        <taxon>Bacillati</taxon>
        <taxon>Bacillota</taxon>
        <taxon>Bacilli</taxon>
        <taxon>Bacillales</taxon>
        <taxon>Paenibacillaceae</taxon>
        <taxon>Paenibacillus</taxon>
    </lineage>
</organism>
<dbReference type="KEGG" id="pdh:B9T62_18870"/>
<dbReference type="AlphaFoldDB" id="A0A2Z2KR54"/>
<sequence>MHNEKINKINNELLYVKDNLIKLLPEELQKEFFDKSYISGGCIYSLYHGKEPKDYDFFVESNYLVERLRDYFLKQATYTGEVRSGGLYNGINMTITQNAITLGKYQIITQWVGKPEEVINQFDFLHNMTYWRDGKVVCLSDWKFVSGSKIYYNKGRARDIVGTIVRLPRFVERGMTVSNKEISKMLLRLNDVGFSEREIEILENNQLEHFGS</sequence>
<name>A0A2Z2KR54_9BACL</name>
<evidence type="ECO:0000313" key="2">
    <source>
        <dbReference type="Proteomes" id="UP000249890"/>
    </source>
</evidence>
<proteinExistence type="predicted"/>
<reference evidence="1 2" key="1">
    <citation type="submission" date="2017-06" db="EMBL/GenBank/DDBJ databases">
        <title>Complete genome sequence of Paenibacillus donghaensis KCTC 13049T isolated from East Sea sediment, South Korea.</title>
        <authorList>
            <person name="Jung B.K."/>
            <person name="Hong S.-J."/>
            <person name="Shin J.-H."/>
        </authorList>
    </citation>
    <scope>NUCLEOTIDE SEQUENCE [LARGE SCALE GENOMIC DNA]</scope>
    <source>
        <strain evidence="1 2">KCTC 13049</strain>
    </source>
</reference>
<evidence type="ECO:0000313" key="1">
    <source>
        <dbReference type="EMBL" id="ASA26383.1"/>
    </source>
</evidence>
<keyword evidence="2" id="KW-1185">Reference proteome</keyword>
<protein>
    <submittedName>
        <fullName evidence="1">Uncharacterized protein</fullName>
    </submittedName>
</protein>